<dbReference type="Proteomes" id="UP001296581">
    <property type="component" value="Unassembled WGS sequence"/>
</dbReference>
<evidence type="ECO:0000256" key="10">
    <source>
        <dbReference type="PROSITE-ProRule" id="PRU00169"/>
    </source>
</evidence>
<dbReference type="InterPro" id="IPR001789">
    <property type="entry name" value="Sig_transdc_resp-reg_receiver"/>
</dbReference>
<evidence type="ECO:0000259" key="12">
    <source>
        <dbReference type="PROSITE" id="PS50110"/>
    </source>
</evidence>
<name>A0A2N5NX35_MEDGN</name>
<dbReference type="Pfam" id="PF12833">
    <property type="entry name" value="HTH_18"/>
    <property type="match status" value="1"/>
</dbReference>
<dbReference type="EMBL" id="JAPZED010000015">
    <property type="protein sequence ID" value="MCZ7694819.1"/>
    <property type="molecule type" value="Genomic_DNA"/>
</dbReference>
<feature type="domain" description="Response regulatory" evidence="12">
    <location>
        <begin position="3"/>
        <end position="122"/>
    </location>
</feature>
<dbReference type="InterPro" id="IPR051552">
    <property type="entry name" value="HptR"/>
</dbReference>
<dbReference type="GO" id="GO:0000160">
    <property type="term" value="P:phosphorelay signal transduction system"/>
    <property type="evidence" value="ECO:0007669"/>
    <property type="project" value="UniProtKB-KW"/>
</dbReference>
<comment type="caution">
    <text evidence="13">The sequence shown here is derived from an EMBL/GenBank/DDBJ whole genome shotgun (WGS) entry which is preliminary data.</text>
</comment>
<sequence length="540" mass="63058">MLRVLLVDDEPFILRGMKELIDWKNEGFEIVGSAADGEEALLFLQNHDADLILADIKMPIMDGLELLRKLRISEKYRDIYFIILSGYADFQYAQEAIKYACNDYILKPVEKEKLVQALRKVRGLKNIELEKERETKKLENAYLSGKLISVIQGRSDPLTIEYVQQHIRLSEQVRYIEILIDGKNYEDDYEDSVKLANQKQLYSICKDYLQDDSQHCVMDVSIQEKVYDVGFILCRYMYESSDIKEYLGDFIKYLREILGLPAIMIVGKEVKNLEEIAKSYSTTRMVRSFQGFREKKEIYYYEEEMQIHTNGIMLCKKSLDILLNAIEQNNHAEIMKAVDGFYEEMRERGIAGEVMRLNINYLLFQLLHLASELDDSVNQEEILRMISEGTFEAGILRGSKAHLCRVACEYGDYLAQMRKDSSRGILGKVEKEIRERYAENLTLKEFGEKYYLNGAYLGQLFRKKFGQSFKDYLNNCRIEQACHLLLRTDKKIYQIAEMVGYRDLDYFVNRFISVKGCTPAKFRKQAKTKDEKKGAEDLSE</sequence>
<keyword evidence="5" id="KW-0902">Two-component regulatory system</keyword>
<keyword evidence="3" id="KW-0963">Cytoplasm</keyword>
<evidence type="ECO:0000256" key="2">
    <source>
        <dbReference type="ARBA" id="ARBA00018672"/>
    </source>
</evidence>
<dbReference type="Gene3D" id="3.40.50.2300">
    <property type="match status" value="1"/>
</dbReference>
<dbReference type="InterPro" id="IPR018062">
    <property type="entry name" value="HTH_AraC-typ_CS"/>
</dbReference>
<evidence type="ECO:0000313" key="13">
    <source>
        <dbReference type="EMBL" id="MCZ7694819.1"/>
    </source>
</evidence>
<dbReference type="SMART" id="SM00448">
    <property type="entry name" value="REC"/>
    <property type="match status" value="1"/>
</dbReference>
<dbReference type="CDD" id="cd17536">
    <property type="entry name" value="REC_YesN-like"/>
    <property type="match status" value="1"/>
</dbReference>
<keyword evidence="6" id="KW-0805">Transcription regulation</keyword>
<dbReference type="GO" id="GO:0003700">
    <property type="term" value="F:DNA-binding transcription factor activity"/>
    <property type="evidence" value="ECO:0007669"/>
    <property type="project" value="InterPro"/>
</dbReference>
<dbReference type="InterPro" id="IPR018060">
    <property type="entry name" value="HTH_AraC"/>
</dbReference>
<keyword evidence="7" id="KW-0238">DNA-binding</keyword>
<evidence type="ECO:0000256" key="7">
    <source>
        <dbReference type="ARBA" id="ARBA00023125"/>
    </source>
</evidence>
<dbReference type="PANTHER" id="PTHR42713:SF3">
    <property type="entry name" value="TRANSCRIPTIONAL REGULATORY PROTEIN HPTR"/>
    <property type="match status" value="1"/>
</dbReference>
<keyword evidence="4 10" id="KW-0597">Phosphoprotein</keyword>
<evidence type="ECO:0000256" key="5">
    <source>
        <dbReference type="ARBA" id="ARBA00023012"/>
    </source>
</evidence>
<evidence type="ECO:0000256" key="4">
    <source>
        <dbReference type="ARBA" id="ARBA00022553"/>
    </source>
</evidence>
<comment type="function">
    <text evidence="9">May play the central regulatory role in sporulation. It may be an element of the effector pathway responsible for the activation of sporulation genes in response to nutritional stress. Spo0A may act in concert with spo0H (a sigma factor) to control the expression of some genes that are critical to the sporulation process.</text>
</comment>
<reference evidence="13" key="3">
    <citation type="submission" date="2022-12" db="EMBL/GenBank/DDBJ databases">
        <title>Genome of R. gnavus strain RSHDN_123.</title>
        <authorList>
            <person name="Abdugheni R."/>
        </authorList>
    </citation>
    <scope>NUCLEOTIDE SEQUENCE</scope>
    <source>
        <strain evidence="13">RSHDN_123</strain>
    </source>
</reference>
<evidence type="ECO:0000256" key="8">
    <source>
        <dbReference type="ARBA" id="ARBA00023163"/>
    </source>
</evidence>
<evidence type="ECO:0000256" key="9">
    <source>
        <dbReference type="ARBA" id="ARBA00024867"/>
    </source>
</evidence>
<feature type="modified residue" description="4-aspartylphosphate" evidence="10">
    <location>
        <position position="55"/>
    </location>
</feature>
<keyword evidence="8" id="KW-0804">Transcription</keyword>
<evidence type="ECO:0000256" key="1">
    <source>
        <dbReference type="ARBA" id="ARBA00004496"/>
    </source>
</evidence>
<dbReference type="SMART" id="SM00342">
    <property type="entry name" value="HTH_ARAC"/>
    <property type="match status" value="1"/>
</dbReference>
<dbReference type="PROSITE" id="PS00041">
    <property type="entry name" value="HTH_ARAC_FAMILY_1"/>
    <property type="match status" value="1"/>
</dbReference>
<evidence type="ECO:0000256" key="6">
    <source>
        <dbReference type="ARBA" id="ARBA00023015"/>
    </source>
</evidence>
<dbReference type="SUPFAM" id="SSF52172">
    <property type="entry name" value="CheY-like"/>
    <property type="match status" value="1"/>
</dbReference>
<dbReference type="AlphaFoldDB" id="A0A2N5NX35"/>
<proteinExistence type="predicted"/>
<comment type="subcellular location">
    <subcellularLocation>
        <location evidence="1">Cytoplasm</location>
    </subcellularLocation>
</comment>
<dbReference type="GO" id="GO:0005737">
    <property type="term" value="C:cytoplasm"/>
    <property type="evidence" value="ECO:0007669"/>
    <property type="project" value="UniProtKB-SubCell"/>
</dbReference>
<dbReference type="Pfam" id="PF00072">
    <property type="entry name" value="Response_reg"/>
    <property type="match status" value="1"/>
</dbReference>
<reference evidence="14" key="1">
    <citation type="journal article" date="2020" name="Cell Host Microbe">
        <title>Functional and Genomic Variation between Human-Derived Isolates of Lachnospiraceae Reveals Inter- and Intra-Species Diversity.</title>
        <authorList>
            <person name="Sorbara M.T."/>
            <person name="Littmann E.R."/>
            <person name="Fontana E."/>
            <person name="Moody T.U."/>
            <person name="Kohout C.E."/>
            <person name="Gjonbalaj M."/>
            <person name="Eaton V."/>
            <person name="Seok R."/>
            <person name="Leiner I.M."/>
            <person name="Pamer E.G."/>
        </authorList>
    </citation>
    <scope>NUCLEOTIDE SEQUENCE</scope>
    <source>
        <strain evidence="14">MSK.11.9</strain>
    </source>
</reference>
<organism evidence="13 15">
    <name type="scientific">Mediterraneibacter gnavus</name>
    <name type="common">Ruminococcus gnavus</name>
    <dbReference type="NCBI Taxonomy" id="33038"/>
    <lineage>
        <taxon>Bacteria</taxon>
        <taxon>Bacillati</taxon>
        <taxon>Bacillota</taxon>
        <taxon>Clostridia</taxon>
        <taxon>Lachnospirales</taxon>
        <taxon>Lachnospiraceae</taxon>
        <taxon>Mediterraneibacter</taxon>
    </lineage>
</organism>
<protein>
    <recommendedName>
        <fullName evidence="2">Stage 0 sporulation protein A homolog</fullName>
    </recommendedName>
</protein>
<accession>A0A2N5NX35</accession>
<dbReference type="PROSITE" id="PS01124">
    <property type="entry name" value="HTH_ARAC_FAMILY_2"/>
    <property type="match status" value="1"/>
</dbReference>
<feature type="domain" description="HTH araC/xylS-type" evidence="11">
    <location>
        <begin position="427"/>
        <end position="525"/>
    </location>
</feature>
<evidence type="ECO:0000313" key="15">
    <source>
        <dbReference type="Proteomes" id="UP001148455"/>
    </source>
</evidence>
<evidence type="ECO:0000313" key="14">
    <source>
        <dbReference type="EMBL" id="NSI65737.1"/>
    </source>
</evidence>
<dbReference type="InterPro" id="IPR011006">
    <property type="entry name" value="CheY-like_superfamily"/>
</dbReference>
<dbReference type="InterPro" id="IPR009057">
    <property type="entry name" value="Homeodomain-like_sf"/>
</dbReference>
<dbReference type="EMBL" id="JAAIRY010000018">
    <property type="protein sequence ID" value="NSI65737.1"/>
    <property type="molecule type" value="Genomic_DNA"/>
</dbReference>
<reference evidence="14" key="2">
    <citation type="submission" date="2020-02" db="EMBL/GenBank/DDBJ databases">
        <authorList>
            <person name="Littmann E."/>
            <person name="Sorbara M."/>
        </authorList>
    </citation>
    <scope>NUCLEOTIDE SEQUENCE</scope>
    <source>
        <strain evidence="14">MSK.11.9</strain>
    </source>
</reference>
<dbReference type="RefSeq" id="WP_101872489.1">
    <property type="nucleotide sequence ID" value="NZ_JAAIRY010000018.1"/>
</dbReference>
<evidence type="ECO:0000256" key="3">
    <source>
        <dbReference type="ARBA" id="ARBA00022490"/>
    </source>
</evidence>
<dbReference type="SUPFAM" id="SSF46689">
    <property type="entry name" value="Homeodomain-like"/>
    <property type="match status" value="1"/>
</dbReference>
<dbReference type="PANTHER" id="PTHR42713">
    <property type="entry name" value="HISTIDINE KINASE-RELATED"/>
    <property type="match status" value="1"/>
</dbReference>
<dbReference type="PROSITE" id="PS50110">
    <property type="entry name" value="RESPONSE_REGULATORY"/>
    <property type="match status" value="1"/>
</dbReference>
<evidence type="ECO:0000259" key="11">
    <source>
        <dbReference type="PROSITE" id="PS01124"/>
    </source>
</evidence>
<gene>
    <name evidence="14" type="ORF">G4981_10690</name>
    <name evidence="13" type="ORF">O8D18_12380</name>
</gene>
<dbReference type="Proteomes" id="UP001148455">
    <property type="component" value="Unassembled WGS sequence"/>
</dbReference>
<dbReference type="GO" id="GO:0043565">
    <property type="term" value="F:sequence-specific DNA binding"/>
    <property type="evidence" value="ECO:0007669"/>
    <property type="project" value="InterPro"/>
</dbReference>
<dbReference type="Gene3D" id="1.10.10.60">
    <property type="entry name" value="Homeodomain-like"/>
    <property type="match status" value="2"/>
</dbReference>